<proteinExistence type="predicted"/>
<organism evidence="1 2">
    <name type="scientific">Canavalia gladiata</name>
    <name type="common">Sword bean</name>
    <name type="synonym">Dolichos gladiatus</name>
    <dbReference type="NCBI Taxonomy" id="3824"/>
    <lineage>
        <taxon>Eukaryota</taxon>
        <taxon>Viridiplantae</taxon>
        <taxon>Streptophyta</taxon>
        <taxon>Embryophyta</taxon>
        <taxon>Tracheophyta</taxon>
        <taxon>Spermatophyta</taxon>
        <taxon>Magnoliopsida</taxon>
        <taxon>eudicotyledons</taxon>
        <taxon>Gunneridae</taxon>
        <taxon>Pentapetalae</taxon>
        <taxon>rosids</taxon>
        <taxon>fabids</taxon>
        <taxon>Fabales</taxon>
        <taxon>Fabaceae</taxon>
        <taxon>Papilionoideae</taxon>
        <taxon>50 kb inversion clade</taxon>
        <taxon>NPAAA clade</taxon>
        <taxon>indigoferoid/millettioid clade</taxon>
        <taxon>Phaseoleae</taxon>
        <taxon>Canavalia</taxon>
    </lineage>
</organism>
<comment type="caution">
    <text evidence="1">The sequence shown here is derived from an EMBL/GenBank/DDBJ whole genome shotgun (WGS) entry which is preliminary data.</text>
</comment>
<evidence type="ECO:0000313" key="1">
    <source>
        <dbReference type="EMBL" id="KAK7308395.1"/>
    </source>
</evidence>
<accession>A0AAN9JZF7</accession>
<name>A0AAN9JZF7_CANGL</name>
<dbReference type="EMBL" id="JAYMYQ010000010">
    <property type="protein sequence ID" value="KAK7308395.1"/>
    <property type="molecule type" value="Genomic_DNA"/>
</dbReference>
<evidence type="ECO:0000313" key="2">
    <source>
        <dbReference type="Proteomes" id="UP001367508"/>
    </source>
</evidence>
<keyword evidence="2" id="KW-1185">Reference proteome</keyword>
<protein>
    <submittedName>
        <fullName evidence="1">Uncharacterized protein</fullName>
    </submittedName>
</protein>
<dbReference type="AlphaFoldDB" id="A0AAN9JZF7"/>
<gene>
    <name evidence="1" type="ORF">VNO77_41999</name>
</gene>
<reference evidence="1 2" key="1">
    <citation type="submission" date="2024-01" db="EMBL/GenBank/DDBJ databases">
        <title>The genomes of 5 underutilized Papilionoideae crops provide insights into root nodulation and disease resistanc.</title>
        <authorList>
            <person name="Jiang F."/>
        </authorList>
    </citation>
    <scope>NUCLEOTIDE SEQUENCE [LARGE SCALE GENOMIC DNA]</scope>
    <source>
        <strain evidence="1">LVBAO_FW01</strain>
        <tissue evidence="1">Leaves</tissue>
    </source>
</reference>
<dbReference type="Proteomes" id="UP001367508">
    <property type="component" value="Unassembled WGS sequence"/>
</dbReference>
<sequence>MRLGGLEFENLRCEKCPIHAGIHMKLIEQLYLASQGIPTPFSCDNNPLQSGVTWLGPPISASPALNFLFESVITYNYS</sequence>